<feature type="active site" evidence="6">
    <location>
        <position position="146"/>
    </location>
</feature>
<dbReference type="Pfam" id="PF12697">
    <property type="entry name" value="Abhydrolase_6"/>
    <property type="match status" value="1"/>
</dbReference>
<dbReference type="PIRSF" id="PIRSF022950">
    <property type="entry name" value="PPase_methylesterase_euk"/>
    <property type="match status" value="1"/>
</dbReference>
<comment type="catalytic activity">
    <reaction evidence="5">
        <text>[phosphatase 2A protein]-C-terminal L-leucine methyl ester + H2O = [phosphatase 2A protein]-C-terminal L-leucine + methanol + H(+)</text>
        <dbReference type="Rhea" id="RHEA:48548"/>
        <dbReference type="Rhea" id="RHEA-COMP:12134"/>
        <dbReference type="Rhea" id="RHEA-COMP:12135"/>
        <dbReference type="ChEBI" id="CHEBI:15377"/>
        <dbReference type="ChEBI" id="CHEBI:15378"/>
        <dbReference type="ChEBI" id="CHEBI:17790"/>
        <dbReference type="ChEBI" id="CHEBI:90516"/>
        <dbReference type="ChEBI" id="CHEBI:90517"/>
        <dbReference type="EC" id="3.1.1.89"/>
    </reaction>
</comment>
<dbReference type="InterPro" id="IPR029058">
    <property type="entry name" value="AB_hydrolase_fold"/>
</dbReference>
<sequence length="397" mass="42277">MTALLSTLAGGKVVIALEGQRGGGGRPSAGMKRDFTPVSWRNYWDTCQDVTVECDSFRVYHRGSSGPLLVFLHGGGYSALTWSLVAVSVTEMVECQVMAFDQRGHGDTRTSNDGDLSPETLSRDIANVCAALFGSTQPPTVLVGHSMGGAIAVHASHDDAMCGLAGLVVIDVVEGTAMDALSSMQSFLRSRPSKFNTLQSAIEWSVRSGQTRSMEAAKVSMPGQIKSIETGLCGTNDVDSSANSTTSPSTSSPAVAPRADVIMEEDADNSNTTHSTSESSSPFAAPQPVSVLGSGYTWRIDLGATERYWSGWFKGLSAKFLSAPPGKMLILAGIDRLDTDLTVGQMQGKFQMQVLPQCGHAVQEDTPDRVAQVIAGFLTRYRLAQPRDAFHRIMPAC</sequence>
<dbReference type="EMBL" id="CAXKWB010000947">
    <property type="protein sequence ID" value="CAL4062911.1"/>
    <property type="molecule type" value="Genomic_DNA"/>
</dbReference>
<evidence type="ECO:0000313" key="9">
    <source>
        <dbReference type="EMBL" id="CAL4062911.1"/>
    </source>
</evidence>
<evidence type="ECO:0000256" key="3">
    <source>
        <dbReference type="ARBA" id="ARBA00022487"/>
    </source>
</evidence>
<feature type="domain" description="AB hydrolase-1" evidence="8">
    <location>
        <begin position="69"/>
        <end position="372"/>
    </location>
</feature>
<name>A0AAV2PR24_MEGNR</name>
<keyword evidence="4" id="KW-0378">Hydrolase</keyword>
<evidence type="ECO:0000256" key="4">
    <source>
        <dbReference type="ARBA" id="ARBA00022801"/>
    </source>
</evidence>
<accession>A0AAV2PR24</accession>
<dbReference type="PANTHER" id="PTHR14189">
    <property type="entry name" value="PROTEIN PHOSPHATASE METHYLESTERASE-1 RELATED"/>
    <property type="match status" value="1"/>
</dbReference>
<protein>
    <recommendedName>
        <fullName evidence="2">protein phosphatase methylesterase-1</fullName>
        <ecNumber evidence="2">3.1.1.89</ecNumber>
    </recommendedName>
</protein>
<dbReference type="InterPro" id="IPR000073">
    <property type="entry name" value="AB_hydrolase_1"/>
</dbReference>
<reference evidence="9 10" key="1">
    <citation type="submission" date="2024-05" db="EMBL/GenBank/DDBJ databases">
        <authorList>
            <person name="Wallberg A."/>
        </authorList>
    </citation>
    <scope>NUCLEOTIDE SEQUENCE [LARGE SCALE GENOMIC DNA]</scope>
</reference>
<dbReference type="PANTHER" id="PTHR14189:SF0">
    <property type="entry name" value="PROTEIN PHOSPHATASE METHYLESTERASE 1"/>
    <property type="match status" value="1"/>
</dbReference>
<evidence type="ECO:0000313" key="10">
    <source>
        <dbReference type="Proteomes" id="UP001497623"/>
    </source>
</evidence>
<dbReference type="AlphaFoldDB" id="A0AAV2PR24"/>
<keyword evidence="10" id="KW-1185">Reference proteome</keyword>
<dbReference type="InterPro" id="IPR016812">
    <property type="entry name" value="PPase_methylesterase_euk"/>
</dbReference>
<dbReference type="GO" id="GO:0051723">
    <property type="term" value="F:protein methylesterase activity"/>
    <property type="evidence" value="ECO:0007669"/>
    <property type="project" value="UniProtKB-EC"/>
</dbReference>
<feature type="active site" evidence="6">
    <location>
        <position position="360"/>
    </location>
</feature>
<feature type="compositionally biased region" description="Low complexity" evidence="7">
    <location>
        <begin position="240"/>
        <end position="257"/>
    </location>
</feature>
<evidence type="ECO:0000256" key="5">
    <source>
        <dbReference type="ARBA" id="ARBA00049203"/>
    </source>
</evidence>
<evidence type="ECO:0000256" key="2">
    <source>
        <dbReference type="ARBA" id="ARBA00013111"/>
    </source>
</evidence>
<feature type="region of interest" description="Disordered" evidence="7">
    <location>
        <begin position="267"/>
        <end position="286"/>
    </location>
</feature>
<feature type="region of interest" description="Disordered" evidence="7">
    <location>
        <begin position="230"/>
        <end position="257"/>
    </location>
</feature>
<dbReference type="EC" id="3.1.1.89" evidence="2"/>
<evidence type="ECO:0000259" key="8">
    <source>
        <dbReference type="Pfam" id="PF12697"/>
    </source>
</evidence>
<keyword evidence="3" id="KW-0719">Serine esterase</keyword>
<evidence type="ECO:0000256" key="1">
    <source>
        <dbReference type="ARBA" id="ARBA00008645"/>
    </source>
</evidence>
<feature type="compositionally biased region" description="Low complexity" evidence="7">
    <location>
        <begin position="269"/>
        <end position="281"/>
    </location>
</feature>
<dbReference type="SUPFAM" id="SSF53474">
    <property type="entry name" value="alpha/beta-Hydrolases"/>
    <property type="match status" value="1"/>
</dbReference>
<proteinExistence type="inferred from homology"/>
<feature type="non-terminal residue" evidence="9">
    <location>
        <position position="397"/>
    </location>
</feature>
<evidence type="ECO:0000256" key="6">
    <source>
        <dbReference type="PIRSR" id="PIRSR022950-1"/>
    </source>
</evidence>
<dbReference type="Gene3D" id="3.40.50.1820">
    <property type="entry name" value="alpha/beta hydrolase"/>
    <property type="match status" value="1"/>
</dbReference>
<organism evidence="9 10">
    <name type="scientific">Meganyctiphanes norvegica</name>
    <name type="common">Northern krill</name>
    <name type="synonym">Thysanopoda norvegica</name>
    <dbReference type="NCBI Taxonomy" id="48144"/>
    <lineage>
        <taxon>Eukaryota</taxon>
        <taxon>Metazoa</taxon>
        <taxon>Ecdysozoa</taxon>
        <taxon>Arthropoda</taxon>
        <taxon>Crustacea</taxon>
        <taxon>Multicrustacea</taxon>
        <taxon>Malacostraca</taxon>
        <taxon>Eumalacostraca</taxon>
        <taxon>Eucarida</taxon>
        <taxon>Euphausiacea</taxon>
        <taxon>Euphausiidae</taxon>
        <taxon>Meganyctiphanes</taxon>
    </lineage>
</organism>
<comment type="caution">
    <text evidence="9">The sequence shown here is derived from an EMBL/GenBank/DDBJ whole genome shotgun (WGS) entry which is preliminary data.</text>
</comment>
<gene>
    <name evidence="9" type="ORF">MNOR_LOCUS2926</name>
</gene>
<feature type="active site" evidence="6">
    <location>
        <position position="171"/>
    </location>
</feature>
<dbReference type="Proteomes" id="UP001497623">
    <property type="component" value="Unassembled WGS sequence"/>
</dbReference>
<comment type="similarity">
    <text evidence="1">Belongs to the AB hydrolase superfamily.</text>
</comment>
<evidence type="ECO:0000256" key="7">
    <source>
        <dbReference type="SAM" id="MobiDB-lite"/>
    </source>
</evidence>